<keyword evidence="2" id="KW-1185">Reference proteome</keyword>
<name>A0A841I2C1_9DEIO</name>
<dbReference type="SUPFAM" id="SSF55008">
    <property type="entry name" value="HMA, heavy metal-associated domain"/>
    <property type="match status" value="1"/>
</dbReference>
<reference evidence="1 2" key="1">
    <citation type="submission" date="2020-08" db="EMBL/GenBank/DDBJ databases">
        <title>Genomic Encyclopedia of Type Strains, Phase IV (KMG-IV): sequencing the most valuable type-strain genomes for metagenomic binning, comparative biology and taxonomic classification.</title>
        <authorList>
            <person name="Goeker M."/>
        </authorList>
    </citation>
    <scope>NUCLEOTIDE SEQUENCE [LARGE SCALE GENOMIC DNA]</scope>
    <source>
        <strain evidence="1 2">DSM 21458</strain>
    </source>
</reference>
<evidence type="ECO:0000313" key="1">
    <source>
        <dbReference type="EMBL" id="MBB6099144.1"/>
    </source>
</evidence>
<evidence type="ECO:0000313" key="2">
    <source>
        <dbReference type="Proteomes" id="UP000569951"/>
    </source>
</evidence>
<dbReference type="InterPro" id="IPR036163">
    <property type="entry name" value="HMA_dom_sf"/>
</dbReference>
<protein>
    <submittedName>
        <fullName evidence="1">Copper chaperone CopZ</fullName>
    </submittedName>
</protein>
<dbReference type="RefSeq" id="WP_183987890.1">
    <property type="nucleotide sequence ID" value="NZ_JACHHG010000009.1"/>
</dbReference>
<dbReference type="EMBL" id="JACHHG010000009">
    <property type="protein sequence ID" value="MBB6099144.1"/>
    <property type="molecule type" value="Genomic_DNA"/>
</dbReference>
<gene>
    <name evidence="1" type="ORF">HNR42_002580</name>
</gene>
<dbReference type="Proteomes" id="UP000569951">
    <property type="component" value="Unassembled WGS sequence"/>
</dbReference>
<dbReference type="GO" id="GO:0046872">
    <property type="term" value="F:metal ion binding"/>
    <property type="evidence" value="ECO:0007669"/>
    <property type="project" value="InterPro"/>
</dbReference>
<sequence length="69" mass="7645">MNRVLIGVRGLEDQQAAQQVLSALRRVDGVQSANPADRSQIEVTYDTSKLTVMDLIRVVREQGYLAGML</sequence>
<accession>A0A841I2C1</accession>
<organism evidence="1 2">
    <name type="scientific">Deinobacterium chartae</name>
    <dbReference type="NCBI Taxonomy" id="521158"/>
    <lineage>
        <taxon>Bacteria</taxon>
        <taxon>Thermotogati</taxon>
        <taxon>Deinococcota</taxon>
        <taxon>Deinococci</taxon>
        <taxon>Deinococcales</taxon>
        <taxon>Deinococcaceae</taxon>
        <taxon>Deinobacterium</taxon>
    </lineage>
</organism>
<proteinExistence type="predicted"/>
<comment type="caution">
    <text evidence="1">The sequence shown here is derived from an EMBL/GenBank/DDBJ whole genome shotgun (WGS) entry which is preliminary data.</text>
</comment>
<dbReference type="Gene3D" id="3.30.70.100">
    <property type="match status" value="1"/>
</dbReference>
<dbReference type="AlphaFoldDB" id="A0A841I2C1"/>